<keyword evidence="8 12" id="KW-0067">ATP-binding</keyword>
<dbReference type="FunFam" id="3.40.50.20:FF:000010">
    <property type="entry name" value="Propionyl-CoA carboxylase subunit alpha"/>
    <property type="match status" value="1"/>
</dbReference>
<dbReference type="PANTHER" id="PTHR48095:SF2">
    <property type="entry name" value="BIOTIN CARBOXYLASE, CHLOROPLASTIC"/>
    <property type="match status" value="1"/>
</dbReference>
<evidence type="ECO:0000256" key="7">
    <source>
        <dbReference type="ARBA" id="ARBA00022741"/>
    </source>
</evidence>
<keyword evidence="5 13" id="KW-0436">Ligase</keyword>
<keyword evidence="9" id="KW-0460">Magnesium</keyword>
<dbReference type="GO" id="GO:0004075">
    <property type="term" value="F:biotin carboxylase activity"/>
    <property type="evidence" value="ECO:0007669"/>
    <property type="project" value="UniProtKB-EC"/>
</dbReference>
<keyword evidence="17" id="KW-1185">Reference proteome</keyword>
<dbReference type="RefSeq" id="WP_142452706.1">
    <property type="nucleotide sequence ID" value="NZ_FXTP01000001.1"/>
</dbReference>
<evidence type="ECO:0000256" key="11">
    <source>
        <dbReference type="ARBA" id="ARBA00048600"/>
    </source>
</evidence>
<keyword evidence="13" id="KW-0443">Lipid metabolism</keyword>
<dbReference type="InterPro" id="IPR011761">
    <property type="entry name" value="ATP-grasp"/>
</dbReference>
<evidence type="ECO:0000256" key="4">
    <source>
        <dbReference type="ARBA" id="ARBA00013263"/>
    </source>
</evidence>
<dbReference type="Pfam" id="PF00289">
    <property type="entry name" value="Biotin_carb_N"/>
    <property type="match status" value="1"/>
</dbReference>
<comment type="subunit">
    <text evidence="3 13">Acetyl-CoA carboxylase is a heterohexamer of biotin carboxyl carrier protein, biotin carboxylase and the two subunits of carboxyl transferase in a 2:2 complex.</text>
</comment>
<dbReference type="PROSITE" id="PS50979">
    <property type="entry name" value="BC"/>
    <property type="match status" value="1"/>
</dbReference>
<keyword evidence="6" id="KW-0479">Metal-binding</keyword>
<dbReference type="FunFam" id="3.30.1490.20:FF:000018">
    <property type="entry name" value="Biotin carboxylase"/>
    <property type="match status" value="1"/>
</dbReference>
<dbReference type="PANTHER" id="PTHR48095">
    <property type="entry name" value="PYRUVATE CARBOXYLASE SUBUNIT A"/>
    <property type="match status" value="1"/>
</dbReference>
<feature type="domain" description="ATP-grasp" evidence="14">
    <location>
        <begin position="122"/>
        <end position="317"/>
    </location>
</feature>
<dbReference type="GO" id="GO:2001295">
    <property type="term" value="P:malonyl-CoA biosynthetic process"/>
    <property type="evidence" value="ECO:0007669"/>
    <property type="project" value="UniProtKB-UniPathway"/>
</dbReference>
<dbReference type="FunFam" id="3.30.470.20:FF:000028">
    <property type="entry name" value="Methylcrotonoyl-CoA carboxylase subunit alpha, mitochondrial"/>
    <property type="match status" value="1"/>
</dbReference>
<evidence type="ECO:0000256" key="13">
    <source>
        <dbReference type="RuleBase" id="RU365063"/>
    </source>
</evidence>
<comment type="pathway">
    <text evidence="2 13">Lipid metabolism; malonyl-CoA biosynthesis; malonyl-CoA from acetyl-CoA: step 1/1.</text>
</comment>
<evidence type="ECO:0000313" key="17">
    <source>
        <dbReference type="Proteomes" id="UP000317557"/>
    </source>
</evidence>
<evidence type="ECO:0000259" key="14">
    <source>
        <dbReference type="PROSITE" id="PS50975"/>
    </source>
</evidence>
<dbReference type="PROSITE" id="PS00867">
    <property type="entry name" value="CPSASE_2"/>
    <property type="match status" value="1"/>
</dbReference>
<dbReference type="UniPathway" id="UPA00655">
    <property type="reaction ID" value="UER00711"/>
</dbReference>
<dbReference type="EC" id="6.3.4.14" evidence="4 13"/>
<dbReference type="InterPro" id="IPR016185">
    <property type="entry name" value="PreATP-grasp_dom_sf"/>
</dbReference>
<reference evidence="16 17" key="1">
    <citation type="submission" date="2017-05" db="EMBL/GenBank/DDBJ databases">
        <authorList>
            <person name="Varghese N."/>
            <person name="Submissions S."/>
        </authorList>
    </citation>
    <scope>NUCLEOTIDE SEQUENCE [LARGE SCALE GENOMIC DNA]</scope>
    <source>
        <strain evidence="16 17">DSM 21985</strain>
    </source>
</reference>
<name>A0A521AJ51_9BACT</name>
<dbReference type="GO" id="GO:0046872">
    <property type="term" value="F:metal ion binding"/>
    <property type="evidence" value="ECO:0007669"/>
    <property type="project" value="UniProtKB-KW"/>
</dbReference>
<evidence type="ECO:0000256" key="9">
    <source>
        <dbReference type="ARBA" id="ARBA00022842"/>
    </source>
</evidence>
<dbReference type="InterPro" id="IPR005479">
    <property type="entry name" value="CPAse_ATP-bd"/>
</dbReference>
<evidence type="ECO:0000256" key="6">
    <source>
        <dbReference type="ARBA" id="ARBA00022723"/>
    </source>
</evidence>
<evidence type="ECO:0000256" key="8">
    <source>
        <dbReference type="ARBA" id="ARBA00022840"/>
    </source>
</evidence>
<feature type="domain" description="Biotin carboxylation" evidence="15">
    <location>
        <begin position="1"/>
        <end position="444"/>
    </location>
</feature>
<dbReference type="OrthoDB" id="9807469at2"/>
<dbReference type="SUPFAM" id="SSF51246">
    <property type="entry name" value="Rudiment single hybrid motif"/>
    <property type="match status" value="1"/>
</dbReference>
<dbReference type="InterPro" id="IPR011054">
    <property type="entry name" value="Rudment_hybrid_motif"/>
</dbReference>
<dbReference type="Proteomes" id="UP000317557">
    <property type="component" value="Unassembled WGS sequence"/>
</dbReference>
<evidence type="ECO:0000256" key="1">
    <source>
        <dbReference type="ARBA" id="ARBA00003761"/>
    </source>
</evidence>
<dbReference type="InterPro" id="IPR011764">
    <property type="entry name" value="Biotin_carboxylation_dom"/>
</dbReference>
<dbReference type="NCBIfam" id="TIGR00514">
    <property type="entry name" value="accC"/>
    <property type="match status" value="1"/>
</dbReference>
<evidence type="ECO:0000256" key="5">
    <source>
        <dbReference type="ARBA" id="ARBA00022598"/>
    </source>
</evidence>
<keyword evidence="13" id="KW-0276">Fatty acid metabolism</keyword>
<gene>
    <name evidence="16" type="ORF">SAMN06265219_101183</name>
</gene>
<evidence type="ECO:0000259" key="15">
    <source>
        <dbReference type="PROSITE" id="PS50979"/>
    </source>
</evidence>
<protein>
    <recommendedName>
        <fullName evidence="4 13">Biotin carboxylase</fullName>
        <ecNumber evidence="4 13">6.3.4.14</ecNumber>
    </recommendedName>
    <alternativeName>
        <fullName evidence="13">Acetyl-coenzyme A carboxylase biotin carboxylase subunit A</fullName>
    </alternativeName>
</protein>
<dbReference type="SMART" id="SM00878">
    <property type="entry name" value="Biotin_carb_C"/>
    <property type="match status" value="1"/>
</dbReference>
<dbReference type="EMBL" id="FXTP01000001">
    <property type="protein sequence ID" value="SMO34788.1"/>
    <property type="molecule type" value="Genomic_DNA"/>
</dbReference>
<comment type="catalytic activity">
    <reaction evidence="11 13">
        <text>N(6)-biotinyl-L-lysyl-[protein] + hydrogencarbonate + ATP = N(6)-carboxybiotinyl-L-lysyl-[protein] + ADP + phosphate + H(+)</text>
        <dbReference type="Rhea" id="RHEA:13501"/>
        <dbReference type="Rhea" id="RHEA-COMP:10505"/>
        <dbReference type="Rhea" id="RHEA-COMP:10506"/>
        <dbReference type="ChEBI" id="CHEBI:15378"/>
        <dbReference type="ChEBI" id="CHEBI:17544"/>
        <dbReference type="ChEBI" id="CHEBI:30616"/>
        <dbReference type="ChEBI" id="CHEBI:43474"/>
        <dbReference type="ChEBI" id="CHEBI:83144"/>
        <dbReference type="ChEBI" id="CHEBI:83145"/>
        <dbReference type="ChEBI" id="CHEBI:456216"/>
        <dbReference type="EC" id="6.3.4.14"/>
    </reaction>
</comment>
<dbReference type="GO" id="GO:0005524">
    <property type="term" value="F:ATP binding"/>
    <property type="evidence" value="ECO:0007669"/>
    <property type="project" value="UniProtKB-UniRule"/>
</dbReference>
<dbReference type="NCBIfam" id="NF006367">
    <property type="entry name" value="PRK08591.1"/>
    <property type="match status" value="1"/>
</dbReference>
<evidence type="ECO:0000256" key="10">
    <source>
        <dbReference type="ARBA" id="ARBA00023267"/>
    </source>
</evidence>
<keyword evidence="13" id="KW-0444">Lipid biosynthesis</keyword>
<dbReference type="SUPFAM" id="SSF56059">
    <property type="entry name" value="Glutathione synthetase ATP-binding domain-like"/>
    <property type="match status" value="1"/>
</dbReference>
<evidence type="ECO:0000256" key="3">
    <source>
        <dbReference type="ARBA" id="ARBA00011750"/>
    </source>
</evidence>
<comment type="function">
    <text evidence="1 13">This protein is a component of the acetyl coenzyme A carboxylase complex; first, biotin carboxylase catalyzes the carboxylation of the carrier protein and then the transcarboxylase transfers the carboxyl group to form malonyl-CoA.</text>
</comment>
<dbReference type="InterPro" id="IPR051602">
    <property type="entry name" value="ACC_Biotin_Carboxylase"/>
</dbReference>
<dbReference type="InterPro" id="IPR005482">
    <property type="entry name" value="Biotin_COase_C"/>
</dbReference>
<organism evidence="16 17">
    <name type="scientific">Gracilimonas mengyeensis</name>
    <dbReference type="NCBI Taxonomy" id="1302730"/>
    <lineage>
        <taxon>Bacteria</taxon>
        <taxon>Pseudomonadati</taxon>
        <taxon>Balneolota</taxon>
        <taxon>Balneolia</taxon>
        <taxon>Balneolales</taxon>
        <taxon>Balneolaceae</taxon>
        <taxon>Gracilimonas</taxon>
    </lineage>
</organism>
<dbReference type="InterPro" id="IPR004549">
    <property type="entry name" value="Acetyl_CoA_COase_biotin_COase"/>
</dbReference>
<keyword evidence="10 13" id="KW-0092">Biotin</keyword>
<accession>A0A521AJ51</accession>
<evidence type="ECO:0000313" key="16">
    <source>
        <dbReference type="EMBL" id="SMO34788.1"/>
    </source>
</evidence>
<evidence type="ECO:0000256" key="12">
    <source>
        <dbReference type="PROSITE-ProRule" id="PRU00409"/>
    </source>
</evidence>
<sequence>MFNKILIANRGEIALRVIRTCKELGIKTVAVYSTADANSLHVKFADEAVCIGPPAGKDSYLKIPSILAAAEITNAEAIHPGYGFLSENAEFSRICQEHDIKFIGPSPDAIGKMGDKAVAKATMIANDVPVVPGSDGVVESYEDAKKVCDEIGFPVIIKASAGGGGRGMRLVMEADELEKNYKMCRNEAETAFNNPAVYIERFVTNPHHVEIQVLSDQHGNHIHLGERDCSLQRRHQKVLEESPSPLMTEELRERMGTAATNAAKAVDYEGAGTVEFLVDDDHNFYFMEMNTRIQVEHPVTEEVTGIDLIEQQIRVAAGEKLSDEPIEFENHSIECRINAEDPEHNFRPSAGEIKVFHPPGGHGVRLDTHAYSGYRIPPHYDSMIAKLIVCAPTREQAIKKMKRALQEFIIEGVKTTIPYHIQLMDDENFINGTFDTKYLEREFKFKPEEN</sequence>
<dbReference type="Gene3D" id="3.30.470.20">
    <property type="entry name" value="ATP-grasp fold, B domain"/>
    <property type="match status" value="1"/>
</dbReference>
<proteinExistence type="predicted"/>
<dbReference type="GO" id="GO:0006633">
    <property type="term" value="P:fatty acid biosynthetic process"/>
    <property type="evidence" value="ECO:0007669"/>
    <property type="project" value="UniProtKB-KW"/>
</dbReference>
<keyword evidence="7 12" id="KW-0547">Nucleotide-binding</keyword>
<dbReference type="SUPFAM" id="SSF52440">
    <property type="entry name" value="PreATP-grasp domain"/>
    <property type="match status" value="1"/>
</dbReference>
<dbReference type="Pfam" id="PF02785">
    <property type="entry name" value="Biotin_carb_C"/>
    <property type="match status" value="1"/>
</dbReference>
<dbReference type="AlphaFoldDB" id="A0A521AJ51"/>
<keyword evidence="13" id="KW-0275">Fatty acid biosynthesis</keyword>
<dbReference type="PROSITE" id="PS50975">
    <property type="entry name" value="ATP_GRASP"/>
    <property type="match status" value="1"/>
</dbReference>
<evidence type="ECO:0000256" key="2">
    <source>
        <dbReference type="ARBA" id="ARBA00004956"/>
    </source>
</evidence>
<dbReference type="PROSITE" id="PS00866">
    <property type="entry name" value="CPSASE_1"/>
    <property type="match status" value="1"/>
</dbReference>
<dbReference type="Pfam" id="PF02786">
    <property type="entry name" value="CPSase_L_D2"/>
    <property type="match status" value="1"/>
</dbReference>
<dbReference type="InterPro" id="IPR005481">
    <property type="entry name" value="BC-like_N"/>
</dbReference>